<name>A0A4Z1H571_9HELO</name>
<sequence>MAQVEFRSKRARLNRMQKNRLAAVVFDSSPKLTLQINRPQDVEMRWVARWIRYGYEEPGAFLSVH</sequence>
<dbReference type="AlphaFoldDB" id="A0A4Z1H571"/>
<organism evidence="1 2">
    <name type="scientific">Botrytis hyacinthi</name>
    <dbReference type="NCBI Taxonomy" id="278943"/>
    <lineage>
        <taxon>Eukaryota</taxon>
        <taxon>Fungi</taxon>
        <taxon>Dikarya</taxon>
        <taxon>Ascomycota</taxon>
        <taxon>Pezizomycotina</taxon>
        <taxon>Leotiomycetes</taxon>
        <taxon>Helotiales</taxon>
        <taxon>Sclerotiniaceae</taxon>
        <taxon>Botrytis</taxon>
    </lineage>
</organism>
<keyword evidence="2" id="KW-1185">Reference proteome</keyword>
<dbReference type="Proteomes" id="UP000297814">
    <property type="component" value="Unassembled WGS sequence"/>
</dbReference>
<evidence type="ECO:0000313" key="2">
    <source>
        <dbReference type="Proteomes" id="UP000297814"/>
    </source>
</evidence>
<accession>A0A4Z1H571</accession>
<evidence type="ECO:0000313" key="1">
    <source>
        <dbReference type="EMBL" id="TGO40413.1"/>
    </source>
</evidence>
<reference evidence="1 2" key="1">
    <citation type="submission" date="2017-12" db="EMBL/GenBank/DDBJ databases">
        <title>Comparative genomics of Botrytis spp.</title>
        <authorList>
            <person name="Valero-Jimenez C.A."/>
            <person name="Tapia P."/>
            <person name="Veloso J."/>
            <person name="Silva-Moreno E."/>
            <person name="Staats M."/>
            <person name="Valdes J.H."/>
            <person name="Van Kan J.A.L."/>
        </authorList>
    </citation>
    <scope>NUCLEOTIDE SEQUENCE [LARGE SCALE GENOMIC DNA]</scope>
    <source>
        <strain evidence="1 2">Bh0001</strain>
    </source>
</reference>
<dbReference type="EMBL" id="PQXK01000037">
    <property type="protein sequence ID" value="TGO40413.1"/>
    <property type="molecule type" value="Genomic_DNA"/>
</dbReference>
<gene>
    <name evidence="1" type="ORF">BHYA_0037g00120</name>
</gene>
<protein>
    <submittedName>
        <fullName evidence="1">Uncharacterized protein</fullName>
    </submittedName>
</protein>
<comment type="caution">
    <text evidence="1">The sequence shown here is derived from an EMBL/GenBank/DDBJ whole genome shotgun (WGS) entry which is preliminary data.</text>
</comment>
<proteinExistence type="predicted"/>